<keyword evidence="2" id="KW-1185">Reference proteome</keyword>
<dbReference type="EMBL" id="CP084506">
    <property type="protein sequence ID" value="UCQ00916.1"/>
    <property type="molecule type" value="Genomic_DNA"/>
</dbReference>
<evidence type="ECO:0000313" key="1">
    <source>
        <dbReference type="EMBL" id="UCQ00916.1"/>
    </source>
</evidence>
<proteinExistence type="predicted"/>
<protein>
    <submittedName>
        <fullName evidence="1">YadA C-terminal domain-containing protein</fullName>
    </submittedName>
</protein>
<gene>
    <name evidence="1" type="ORF">DCL27_03815</name>
</gene>
<name>A0AC61TJQ2_EDWTA</name>
<reference evidence="1" key="1">
    <citation type="submission" date="2021-09" db="EMBL/GenBank/DDBJ databases">
        <title>Comparative genomics of Edwardsiella genus reveals species-based diversity.</title>
        <authorList>
            <person name="Tekedar H.C."/>
            <person name="Kumru S."/>
            <person name="Waldbieser G.C."/>
            <person name="Reichley S.R."/>
            <person name="Lawrence M.L."/>
            <person name="Griffin M.J."/>
        </authorList>
    </citation>
    <scope>NUCLEOTIDE SEQUENCE</scope>
    <source>
        <strain evidence="1">ATCC 15947</strain>
    </source>
</reference>
<sequence>MKRHTLAALISSLFVLSSAYGYADDTIPDATATLPVLSPEVPVAPPAAPATLNAAELAAVAKGLPQIGTYLIQAQAEQTIQTALQASIRESLKAPTYFHDEIAKVIQAGSEAEEFRNIVNAAVNTPLIRNSILEPAAKYKVQVDGIKAVENYAGYMSSVYRSSADMAAIAALKAASEANQQSFLFNAALHDALTSNQARAHQVYDTLHAYTSTHVVDYNLGKLAQRVLVDQPKIDTLLGNMIQTVFQPVYQENVVGLLASLQQADASIKSSLASSISNVTQNAQQNTAQYSAYLTDNKVADKLNRAALVAAVQESYQGVQSNQRALTQLQQAHQADLTMAHVVAIGAADAVKKANEANIATTADKVKKANEAALRVAQKANADAIHEAKEALSQDIHGNQQNTLAANLMALGALKGVQETTTELQNLQRSSNASSHAFNTALNDSKRELSAAIQANSHSLSRRIDENRKKAAAGIAGVAAMSNIPIPYAEGSFTVGVGVGYYDSQSAGAIGIGKGFENGLAIKASASFATDSNVAIGGGASWNF</sequence>
<accession>A0AC61TJQ2</accession>
<evidence type="ECO:0000313" key="2">
    <source>
        <dbReference type="Proteomes" id="UP000245918"/>
    </source>
</evidence>
<dbReference type="Proteomes" id="UP000245918">
    <property type="component" value="Chromosome"/>
</dbReference>
<organism evidence="1 2">
    <name type="scientific">Edwardsiella tarda ATCC 15947 = NBRC 105688</name>
    <dbReference type="NCBI Taxonomy" id="667121"/>
    <lineage>
        <taxon>Bacteria</taxon>
        <taxon>Pseudomonadati</taxon>
        <taxon>Pseudomonadota</taxon>
        <taxon>Gammaproteobacteria</taxon>
        <taxon>Enterobacterales</taxon>
        <taxon>Hafniaceae</taxon>
        <taxon>Edwardsiella</taxon>
    </lineage>
</organism>